<accession>A0A6A0AFM2</accession>
<evidence type="ECO:0000313" key="2">
    <source>
        <dbReference type="Proteomes" id="UP000485058"/>
    </source>
</evidence>
<feature type="non-terminal residue" evidence="1">
    <location>
        <position position="1"/>
    </location>
</feature>
<comment type="caution">
    <text evidence="1">The sequence shown here is derived from an EMBL/GenBank/DDBJ whole genome shotgun (WGS) entry which is preliminary data.</text>
</comment>
<protein>
    <submittedName>
        <fullName evidence="1">Uncharacterized protein</fullName>
    </submittedName>
</protein>
<reference evidence="1 2" key="1">
    <citation type="submission" date="2020-02" db="EMBL/GenBank/DDBJ databases">
        <title>Draft genome sequence of Haematococcus lacustris strain NIES-144.</title>
        <authorList>
            <person name="Morimoto D."/>
            <person name="Nakagawa S."/>
            <person name="Yoshida T."/>
            <person name="Sawayama S."/>
        </authorList>
    </citation>
    <scope>NUCLEOTIDE SEQUENCE [LARGE SCALE GENOMIC DNA]</scope>
    <source>
        <strain evidence="1 2">NIES-144</strain>
    </source>
</reference>
<proteinExistence type="predicted"/>
<sequence>MQVSEKGDFDSLDFVKQRLSSVFGIKDLGQT</sequence>
<dbReference type="AlphaFoldDB" id="A0A6A0AFM2"/>
<organism evidence="1 2">
    <name type="scientific">Haematococcus lacustris</name>
    <name type="common">Green alga</name>
    <name type="synonym">Haematococcus pluvialis</name>
    <dbReference type="NCBI Taxonomy" id="44745"/>
    <lineage>
        <taxon>Eukaryota</taxon>
        <taxon>Viridiplantae</taxon>
        <taxon>Chlorophyta</taxon>
        <taxon>core chlorophytes</taxon>
        <taxon>Chlorophyceae</taxon>
        <taxon>CS clade</taxon>
        <taxon>Chlamydomonadales</taxon>
        <taxon>Haematococcaceae</taxon>
        <taxon>Haematococcus</taxon>
    </lineage>
</organism>
<evidence type="ECO:0000313" key="1">
    <source>
        <dbReference type="EMBL" id="GFH31445.1"/>
    </source>
</evidence>
<dbReference type="EMBL" id="BLLF01005635">
    <property type="protein sequence ID" value="GFH31445.1"/>
    <property type="molecule type" value="Genomic_DNA"/>
</dbReference>
<name>A0A6A0AFM2_HAELA</name>
<gene>
    <name evidence="1" type="ORF">HaLaN_30498</name>
</gene>
<dbReference type="Proteomes" id="UP000485058">
    <property type="component" value="Unassembled WGS sequence"/>
</dbReference>
<feature type="non-terminal residue" evidence="1">
    <location>
        <position position="31"/>
    </location>
</feature>
<keyword evidence="2" id="KW-1185">Reference proteome</keyword>